<dbReference type="Gene3D" id="2.40.480.10">
    <property type="entry name" value="Allene oxide cyclase-like"/>
    <property type="match status" value="1"/>
</dbReference>
<comment type="subunit">
    <text evidence="2 4">Homodimer.</text>
</comment>
<dbReference type="InterPro" id="IPR029058">
    <property type="entry name" value="AB_hydrolase_fold"/>
</dbReference>
<evidence type="ECO:0000256" key="2">
    <source>
        <dbReference type="ARBA" id="ARBA00011738"/>
    </source>
</evidence>
<comment type="function">
    <text evidence="4">Dirigent proteins impart stereoselectivity on the phenoxy radical-coupling reaction, yielding optically active lignans from two molecules of coniferyl alcohol in the biosynthesis of lignans, flavonolignans, and alkaloids and thus plays a central role in plant secondary metabolism.</text>
</comment>
<dbReference type="PANTHER" id="PTHR11614">
    <property type="entry name" value="PHOSPHOLIPASE-RELATED"/>
    <property type="match status" value="1"/>
</dbReference>
<evidence type="ECO:0000256" key="5">
    <source>
        <dbReference type="SAM" id="MobiDB-lite"/>
    </source>
</evidence>
<dbReference type="PRINTS" id="PR00111">
    <property type="entry name" value="ABHYDROLASE"/>
</dbReference>
<comment type="similarity">
    <text evidence="1 4">Belongs to the plant dirigent protein family.</text>
</comment>
<feature type="domain" description="Serine aminopeptidase S33" evidence="6">
    <location>
        <begin position="33"/>
        <end position="271"/>
    </location>
</feature>
<dbReference type="SUPFAM" id="SSF53474">
    <property type="entry name" value="alpha/beta-Hydrolases"/>
    <property type="match status" value="1"/>
</dbReference>
<name>A0A1J7H260_LUPAN</name>
<dbReference type="Gramene" id="OIW06822">
    <property type="protein sequence ID" value="OIW06822"/>
    <property type="gene ID" value="TanjilG_03717"/>
</dbReference>
<proteinExistence type="inferred from homology"/>
<protein>
    <recommendedName>
        <fullName evidence="4">Dirigent protein</fullName>
    </recommendedName>
</protein>
<dbReference type="Pfam" id="PF03018">
    <property type="entry name" value="Dirigent"/>
    <property type="match status" value="1"/>
</dbReference>
<sequence length="629" mass="68349">MAIETEIKYEEEFITNSRGFKLFASRWLPQNEAPKALVFICHGYAMECSITMNSTARRLAKAGFAVFGLDYEGHGKSEGLQGLVNNFDDVINDCSHYFTTISEKEENKKKMRYLLGESMGGAVALLLHRKKPEYWDGAILVAPMCKIADEMRPNIVMIGILSALSKMIPKWRIVPTQDIIDLAFKVPEIREQIRANPYCYKGKPRLKTAFELLRVSTEIEQSLSEVSLPFLVLHGEEDKVTDKSVSNELYEVASSSDKTIKLYPGMWHGLFTIKATIYLLFLTTTFLIANSARILDEVEQQPQVIDNNLPQPLASAIPTVTTTGPIATPQVSPTTTLPSGQTPTDTNIDEEANVVDPPEPEPIAPAEVQNQPQPEAEVPTTTNPNETPVIVGKEPSLSFFMHDILGGSHPSARVVAGIVANTDLTGLPFSTLNNNLFPITGGIPLVNPKLNGIITNNNLPNLVGLGGSQSSTVFQNRGTGNVVTGGNNQPFVSAGNLPAGFTIQKLMFGSVTVIDDQLTEGHELGSAVIGRAQGFYLASSLDGSSQSIVVTVLLHGADGEHHDHVVEDTISLFGVHRTASHESEVAVIGGTGKYENARGYAALDTLLQEDQHTTDGVDTILHFNVFLTQ</sequence>
<evidence type="ECO:0000313" key="8">
    <source>
        <dbReference type="Proteomes" id="UP000188354"/>
    </source>
</evidence>
<dbReference type="InterPro" id="IPR022742">
    <property type="entry name" value="Hydrolase_4"/>
</dbReference>
<dbReference type="Pfam" id="PF12146">
    <property type="entry name" value="Hydrolase_4"/>
    <property type="match status" value="1"/>
</dbReference>
<evidence type="ECO:0000256" key="4">
    <source>
        <dbReference type="RuleBase" id="RU363099"/>
    </source>
</evidence>
<dbReference type="Proteomes" id="UP000188354">
    <property type="component" value="Chromosome LG08"/>
</dbReference>
<keyword evidence="4" id="KW-0052">Apoplast</keyword>
<dbReference type="STRING" id="3871.A0A1J7H260"/>
<dbReference type="InterPro" id="IPR044859">
    <property type="entry name" value="Allene_oxi_cyc_Dirigent"/>
</dbReference>
<feature type="compositionally biased region" description="Polar residues" evidence="5">
    <location>
        <begin position="323"/>
        <end position="346"/>
    </location>
</feature>
<dbReference type="GO" id="GO:0048046">
    <property type="term" value="C:apoplast"/>
    <property type="evidence" value="ECO:0007669"/>
    <property type="project" value="UniProtKB-SubCell"/>
</dbReference>
<accession>A0A1J7H260</accession>
<feature type="region of interest" description="Disordered" evidence="5">
    <location>
        <begin position="323"/>
        <end position="389"/>
    </location>
</feature>
<evidence type="ECO:0000313" key="7">
    <source>
        <dbReference type="EMBL" id="OIW06822.1"/>
    </source>
</evidence>
<organism evidence="7 8">
    <name type="scientific">Lupinus angustifolius</name>
    <name type="common">Narrow-leaved blue lupine</name>
    <dbReference type="NCBI Taxonomy" id="3871"/>
    <lineage>
        <taxon>Eukaryota</taxon>
        <taxon>Viridiplantae</taxon>
        <taxon>Streptophyta</taxon>
        <taxon>Embryophyta</taxon>
        <taxon>Tracheophyta</taxon>
        <taxon>Spermatophyta</taxon>
        <taxon>Magnoliopsida</taxon>
        <taxon>eudicotyledons</taxon>
        <taxon>Gunneridae</taxon>
        <taxon>Pentapetalae</taxon>
        <taxon>rosids</taxon>
        <taxon>fabids</taxon>
        <taxon>Fabales</taxon>
        <taxon>Fabaceae</taxon>
        <taxon>Papilionoideae</taxon>
        <taxon>50 kb inversion clade</taxon>
        <taxon>genistoids sensu lato</taxon>
        <taxon>core genistoids</taxon>
        <taxon>Genisteae</taxon>
        <taxon>Lupinus</taxon>
    </lineage>
</organism>
<dbReference type="FunFam" id="3.40.50.1820:FF:000036">
    <property type="entry name" value="Alpha/beta-Hydrolases superfamily protein"/>
    <property type="match status" value="1"/>
</dbReference>
<evidence type="ECO:0000256" key="3">
    <source>
        <dbReference type="ARBA" id="ARBA00022525"/>
    </source>
</evidence>
<dbReference type="InterPro" id="IPR000073">
    <property type="entry name" value="AB_hydrolase_1"/>
</dbReference>
<keyword evidence="3 4" id="KW-0964">Secreted</keyword>
<evidence type="ECO:0000259" key="6">
    <source>
        <dbReference type="Pfam" id="PF12146"/>
    </source>
</evidence>
<feature type="compositionally biased region" description="Low complexity" evidence="5">
    <location>
        <begin position="374"/>
        <end position="389"/>
    </location>
</feature>
<dbReference type="AlphaFoldDB" id="A0A1J7H260"/>
<dbReference type="EMBL" id="CM007368">
    <property type="protein sequence ID" value="OIW06822.1"/>
    <property type="molecule type" value="Genomic_DNA"/>
</dbReference>
<dbReference type="GO" id="GO:0009699">
    <property type="term" value="P:phenylpropanoid biosynthetic process"/>
    <property type="evidence" value="ECO:0007669"/>
    <property type="project" value="UniProtKB-ARBA"/>
</dbReference>
<dbReference type="InterPro" id="IPR051044">
    <property type="entry name" value="MAG_DAG_Lipase"/>
</dbReference>
<keyword evidence="8" id="KW-1185">Reference proteome</keyword>
<dbReference type="Gene3D" id="3.40.50.1820">
    <property type="entry name" value="alpha/beta hydrolase"/>
    <property type="match status" value="1"/>
</dbReference>
<reference evidence="7 8" key="1">
    <citation type="journal article" date="2017" name="Plant Biotechnol. J.">
        <title>A comprehensive draft genome sequence for lupin (Lupinus angustifolius), an emerging health food: insights into plant-microbe interactions and legume evolution.</title>
        <authorList>
            <person name="Hane J.K."/>
            <person name="Ming Y."/>
            <person name="Kamphuis L.G."/>
            <person name="Nelson M.N."/>
            <person name="Garg G."/>
            <person name="Atkins C.A."/>
            <person name="Bayer P.E."/>
            <person name="Bravo A."/>
            <person name="Bringans S."/>
            <person name="Cannon S."/>
            <person name="Edwards D."/>
            <person name="Foley R."/>
            <person name="Gao L.L."/>
            <person name="Harrison M.J."/>
            <person name="Huang W."/>
            <person name="Hurgobin B."/>
            <person name="Li S."/>
            <person name="Liu C.W."/>
            <person name="McGrath A."/>
            <person name="Morahan G."/>
            <person name="Murray J."/>
            <person name="Weller J."/>
            <person name="Jian J."/>
            <person name="Singh K.B."/>
        </authorList>
    </citation>
    <scope>NUCLEOTIDE SEQUENCE [LARGE SCALE GENOMIC DNA]</scope>
    <source>
        <strain evidence="8">cv. Tanjil</strain>
        <tissue evidence="7">Whole plant</tissue>
    </source>
</reference>
<comment type="subcellular location">
    <subcellularLocation>
        <location evidence="4">Secreted</location>
        <location evidence="4">Extracellular space</location>
        <location evidence="4">Apoplast</location>
    </subcellularLocation>
</comment>
<dbReference type="InterPro" id="IPR004265">
    <property type="entry name" value="Dirigent"/>
</dbReference>
<gene>
    <name evidence="7" type="ORF">TanjilG_03717</name>
</gene>
<evidence type="ECO:0000256" key="1">
    <source>
        <dbReference type="ARBA" id="ARBA00010746"/>
    </source>
</evidence>